<dbReference type="GO" id="GO:0005576">
    <property type="term" value="C:extracellular region"/>
    <property type="evidence" value="ECO:0007669"/>
    <property type="project" value="UniProtKB-SubCell"/>
</dbReference>
<dbReference type="EMBL" id="WWCW01000117">
    <property type="protein sequence ID" value="MYM90378.1"/>
    <property type="molecule type" value="Genomic_DNA"/>
</dbReference>
<sequence length="881" mass="94303">MTGNLETGRNGSLVYTIPIEVAPGRGGVQPSLALQYDSQIQESGILGVGWKLVGLPEIQPCAQTLAQDARARSARANANDEFCLGQKRLIRITPAGTNTTVQYRIENEEFTNVIAFTGASGYPNSFELHTKDGMVAMLVPIVANRSSKALKWGPSQIYRTGYSGNPMRVSYSSSGTFADLNVQDQSPSQISYNTFSLDAANTIGFIYKGDSAQHMSTMDGTLVGEGRQLDRIAVYAQNGAYATAEWEYYFKYEPDPLTSLRRLKSIQRCDTKGNCLTPMTFSYSGSAISRSSSVSSEVLDWGQDYGRAWVDVNGDGKADYCRVIDSGQGTRAACTLSTGSGFGATWISDVLDAGVADKSRTWVDANGDGRADFCRKTANGTQLSCTMMTDQGFGNTIVSSNFSTNTTMVPFAWIDADLDGRVDFCQFQNSTSSVTCAMSTGAGFVAKPPVILNGASIPAAYADDAEFTGTNGQGLTFLCFRAPSGDGPAIQCADIDTGVVSQANFPGTWGDAGTRKWIDVNGDGIADYCFSSRSDIWGQAGYSCYNFFPFQNYGGVNQGLALADPGIAASTKWVDMGSGWRRHFCRVTGNGKPGTMICSAVLVNGGGFSFTMQDAGVDKKGFGWADVSGSGVPAYCRLTGTVNLQDSRIECEILSGGAGLINKISNGLGHEISISYTRLTDSSTYTKGTTAVYPERDVITGPSIVNNVVSLNGSGGSLTTRYTYSELREDLRGRGKEGFRLVTTQSLDTGITSVTQYRQDFPYTGMLLSSTTKGPTGAKLKQLDNTFDCMDFVSPSGCVPANGRVYFPFVSQTTSASWDLNGATLPSTTTTMQYDSYGNPTKVTSSSSDGYTKTVDTIYSNDTSKWWIGRPTRVTVTSSAQ</sequence>
<gene>
    <name evidence="5" type="ORF">GTP91_24800</name>
</gene>
<dbReference type="Pfam" id="PF12256">
    <property type="entry name" value="TcdB_toxin_midN"/>
    <property type="match status" value="1"/>
</dbReference>
<accession>A0A845GBX2</accession>
<dbReference type="GO" id="GO:0005737">
    <property type="term" value="C:cytoplasm"/>
    <property type="evidence" value="ECO:0007669"/>
    <property type="project" value="InterPro"/>
</dbReference>
<dbReference type="InterPro" id="IPR028994">
    <property type="entry name" value="Integrin_alpha_N"/>
</dbReference>
<evidence type="ECO:0000256" key="3">
    <source>
        <dbReference type="ARBA" id="ARBA00023026"/>
    </source>
</evidence>
<dbReference type="AlphaFoldDB" id="A0A845GBX2"/>
<organism evidence="5 6">
    <name type="scientific">Duganella vulcania</name>
    <dbReference type="NCBI Taxonomy" id="2692166"/>
    <lineage>
        <taxon>Bacteria</taxon>
        <taxon>Pseudomonadati</taxon>
        <taxon>Pseudomonadota</taxon>
        <taxon>Betaproteobacteria</taxon>
        <taxon>Burkholderiales</taxon>
        <taxon>Oxalobacteraceae</taxon>
        <taxon>Telluria group</taxon>
        <taxon>Duganella</taxon>
    </lineage>
</organism>
<dbReference type="SUPFAM" id="SSF69318">
    <property type="entry name" value="Integrin alpha N-terminal domain"/>
    <property type="match status" value="1"/>
</dbReference>
<comment type="caution">
    <text evidence="5">The sequence shown here is derived from an EMBL/GenBank/DDBJ whole genome shotgun (WGS) entry which is preliminary data.</text>
</comment>
<keyword evidence="3" id="KW-0843">Virulence</keyword>
<dbReference type="Pfam" id="PF03534">
    <property type="entry name" value="SpvB"/>
    <property type="match status" value="1"/>
</dbReference>
<evidence type="ECO:0000313" key="5">
    <source>
        <dbReference type="EMBL" id="MYM90378.1"/>
    </source>
</evidence>
<comment type="subcellular location">
    <subcellularLocation>
        <location evidence="1">Secreted</location>
    </subcellularLocation>
</comment>
<dbReference type="RefSeq" id="WP_161099175.1">
    <property type="nucleotide sequence ID" value="NZ_WWCW01000117.1"/>
</dbReference>
<evidence type="ECO:0000256" key="2">
    <source>
        <dbReference type="ARBA" id="ARBA00022525"/>
    </source>
</evidence>
<reference evidence="5 6" key="1">
    <citation type="submission" date="2020-01" db="EMBL/GenBank/DDBJ databases">
        <title>Novel species isolated from a subtropical stream in China.</title>
        <authorList>
            <person name="Lu H."/>
        </authorList>
    </citation>
    <scope>NUCLEOTIDE SEQUENCE [LARGE SCALE GENOMIC DNA]</scope>
    <source>
        <strain evidence="5 6">FT82W</strain>
    </source>
</reference>
<keyword evidence="2" id="KW-0964">Secreted</keyword>
<proteinExistence type="predicted"/>
<dbReference type="Proteomes" id="UP000470302">
    <property type="component" value="Unassembled WGS sequence"/>
</dbReference>
<protein>
    <recommendedName>
        <fullName evidence="4">Insecticide toxin TcdB middle/N-terminal domain-containing protein</fullName>
    </recommendedName>
</protein>
<feature type="domain" description="Insecticide toxin TcdB middle/N-terminal" evidence="4">
    <location>
        <begin position="617"/>
        <end position="753"/>
    </location>
</feature>
<evidence type="ECO:0000313" key="6">
    <source>
        <dbReference type="Proteomes" id="UP000470302"/>
    </source>
</evidence>
<dbReference type="InterPro" id="IPR003284">
    <property type="entry name" value="Sal_SpvB"/>
</dbReference>
<evidence type="ECO:0000256" key="1">
    <source>
        <dbReference type="ARBA" id="ARBA00004613"/>
    </source>
</evidence>
<name>A0A845GBX2_9BURK</name>
<evidence type="ECO:0000259" key="4">
    <source>
        <dbReference type="Pfam" id="PF12256"/>
    </source>
</evidence>
<dbReference type="InterPro" id="IPR022045">
    <property type="entry name" value="TcdB_toxin_mid/N"/>
</dbReference>